<name>A0A7X4W9V1_9GAMM</name>
<evidence type="ECO:0000313" key="1">
    <source>
        <dbReference type="EMBL" id="NAW64866.1"/>
    </source>
</evidence>
<proteinExistence type="predicted"/>
<gene>
    <name evidence="1" type="ORF">CAG72_06510</name>
</gene>
<dbReference type="InterPro" id="IPR021457">
    <property type="entry name" value="DUF3108"/>
</dbReference>
<dbReference type="OrthoDB" id="5875477at2"/>
<organism evidence="1 2">
    <name type="scientific">Photobacterium halotolerans</name>
    <dbReference type="NCBI Taxonomy" id="265726"/>
    <lineage>
        <taxon>Bacteria</taxon>
        <taxon>Pseudomonadati</taxon>
        <taxon>Pseudomonadota</taxon>
        <taxon>Gammaproteobacteria</taxon>
        <taxon>Vibrionales</taxon>
        <taxon>Vibrionaceae</taxon>
        <taxon>Photobacterium</taxon>
    </lineage>
</organism>
<sequence length="267" mass="30764">MYHWGGFVKRLTLSALLPLCLASSNLMASPPAEWHQCVKTLTYDLFYGNHKIGYFERKLSWQDNQRVDIQSTSRLSAIVAKTHYQQQTRVVWSDIKNSFLTQSFHRNITGLLDGETRGSFNQDGTRSDITTDGEKFSFDSNDLPLLDAEAVASQMRLNLIQGKQTFDFKMQESDEVNHYFFRVAGKEKLQTNYGNVDTIRVEQIKKPDREVKLWFSPELDYQLVRGTYKRKILDLKAVLRTKREICPQSYFSNNPDGITVNTAAGQQ</sequence>
<dbReference type="Pfam" id="PF11306">
    <property type="entry name" value="DUF3108"/>
    <property type="match status" value="1"/>
</dbReference>
<comment type="caution">
    <text evidence="1">The sequence shown here is derived from an EMBL/GenBank/DDBJ whole genome shotgun (WGS) entry which is preliminary data.</text>
</comment>
<dbReference type="Proteomes" id="UP000465712">
    <property type="component" value="Unassembled WGS sequence"/>
</dbReference>
<dbReference type="AlphaFoldDB" id="A0A7X4W9V1"/>
<reference evidence="1 2" key="1">
    <citation type="submission" date="2017-05" db="EMBL/GenBank/DDBJ databases">
        <title>High clonality and local adaptation shapes Vibrionaceae linages within an endangered oasis.</title>
        <authorList>
            <person name="Vazquez-Rosas-Landa M."/>
        </authorList>
    </citation>
    <scope>NUCLEOTIDE SEQUENCE [LARGE SCALE GENOMIC DNA]</scope>
    <source>
        <strain evidence="1 2">P46_P4S1P180</strain>
    </source>
</reference>
<dbReference type="EMBL" id="WXWW01000103">
    <property type="protein sequence ID" value="NAW64866.1"/>
    <property type="molecule type" value="Genomic_DNA"/>
</dbReference>
<protein>
    <submittedName>
        <fullName evidence="1">DUF3108 domain-containing protein</fullName>
    </submittedName>
</protein>
<evidence type="ECO:0000313" key="2">
    <source>
        <dbReference type="Proteomes" id="UP000465712"/>
    </source>
</evidence>
<accession>A0A7X4W9V1</accession>